<proteinExistence type="predicted"/>
<feature type="domain" description="BED-type" evidence="8">
    <location>
        <begin position="54"/>
        <end position="100"/>
    </location>
</feature>
<keyword evidence="4" id="KW-0539">Nucleus</keyword>
<evidence type="ECO:0000256" key="3">
    <source>
        <dbReference type="ARBA" id="ARBA00022833"/>
    </source>
</evidence>
<dbReference type="EMBL" id="LJIJ01000365">
    <property type="protein sequence ID" value="ODM98314.1"/>
    <property type="molecule type" value="Genomic_DNA"/>
</dbReference>
<feature type="compositionally biased region" description="Polar residues" evidence="6">
    <location>
        <begin position="115"/>
        <end position="128"/>
    </location>
</feature>
<dbReference type="InterPro" id="IPR003656">
    <property type="entry name" value="Znf_BED"/>
</dbReference>
<dbReference type="InterPro" id="IPR000210">
    <property type="entry name" value="BTB/POZ_dom"/>
</dbReference>
<dbReference type="GO" id="GO:0048666">
    <property type="term" value="P:neuron development"/>
    <property type="evidence" value="ECO:0007669"/>
    <property type="project" value="UniProtKB-ARBA"/>
</dbReference>
<evidence type="ECO:0000259" key="7">
    <source>
        <dbReference type="PROSITE" id="PS50097"/>
    </source>
</evidence>
<dbReference type="InterPro" id="IPR051095">
    <property type="entry name" value="Dros_DevTransReg"/>
</dbReference>
<evidence type="ECO:0000256" key="5">
    <source>
        <dbReference type="PROSITE-ProRule" id="PRU00027"/>
    </source>
</evidence>
<dbReference type="OrthoDB" id="6425912at2759"/>
<evidence type="ECO:0000256" key="6">
    <source>
        <dbReference type="SAM" id="MobiDB-lite"/>
    </source>
</evidence>
<dbReference type="SUPFAM" id="SSF57667">
    <property type="entry name" value="beta-beta-alpha zinc fingers"/>
    <property type="match status" value="1"/>
</dbReference>
<keyword evidence="10" id="KW-1185">Reference proteome</keyword>
<evidence type="ECO:0000256" key="4">
    <source>
        <dbReference type="ARBA" id="ARBA00023242"/>
    </source>
</evidence>
<evidence type="ECO:0000259" key="8">
    <source>
        <dbReference type="PROSITE" id="PS50808"/>
    </source>
</evidence>
<dbReference type="CDD" id="cd18315">
    <property type="entry name" value="BTB_POZ_BAB-like"/>
    <property type="match status" value="1"/>
</dbReference>
<evidence type="ECO:0000313" key="9">
    <source>
        <dbReference type="EMBL" id="ODM98314.1"/>
    </source>
</evidence>
<keyword evidence="2 5" id="KW-0863">Zinc-finger</keyword>
<evidence type="ECO:0000256" key="2">
    <source>
        <dbReference type="ARBA" id="ARBA00022771"/>
    </source>
</evidence>
<organism evidence="9 10">
    <name type="scientific">Orchesella cincta</name>
    <name type="common">Springtail</name>
    <name type="synonym">Podura cincta</name>
    <dbReference type="NCBI Taxonomy" id="48709"/>
    <lineage>
        <taxon>Eukaryota</taxon>
        <taxon>Metazoa</taxon>
        <taxon>Ecdysozoa</taxon>
        <taxon>Arthropoda</taxon>
        <taxon>Hexapoda</taxon>
        <taxon>Collembola</taxon>
        <taxon>Entomobryomorpha</taxon>
        <taxon>Entomobryoidea</taxon>
        <taxon>Orchesellidae</taxon>
        <taxon>Orchesellinae</taxon>
        <taxon>Orchesella</taxon>
    </lineage>
</organism>
<keyword evidence="3" id="KW-0862">Zinc</keyword>
<evidence type="ECO:0000256" key="1">
    <source>
        <dbReference type="ARBA" id="ARBA00022723"/>
    </source>
</evidence>
<protein>
    <submittedName>
        <fullName evidence="9">Longitudinals lacking protein, isoforms A/B/D/L</fullName>
    </submittedName>
</protein>
<dbReference type="InterPro" id="IPR011333">
    <property type="entry name" value="SKP1/BTB/POZ_sf"/>
</dbReference>
<dbReference type="Gene3D" id="3.30.710.10">
    <property type="entry name" value="Potassium Channel Kv1.1, Chain A"/>
    <property type="match status" value="1"/>
</dbReference>
<dbReference type="SMART" id="SM00614">
    <property type="entry name" value="ZnF_BED"/>
    <property type="match status" value="1"/>
</dbReference>
<dbReference type="STRING" id="48709.A0A1D2MZR6"/>
<feature type="region of interest" description="Disordered" evidence="6">
    <location>
        <begin position="104"/>
        <end position="146"/>
    </location>
</feature>
<dbReference type="InterPro" id="IPR036236">
    <property type="entry name" value="Znf_C2H2_sf"/>
</dbReference>
<gene>
    <name evidence="9" type="ORF">Ocin01_08367</name>
</gene>
<name>A0A1D2MZR6_ORCCI</name>
<evidence type="ECO:0000313" key="10">
    <source>
        <dbReference type="Proteomes" id="UP000094527"/>
    </source>
</evidence>
<keyword evidence="1" id="KW-0479">Metal-binding</keyword>
<dbReference type="SUPFAM" id="SSF54695">
    <property type="entry name" value="POZ domain"/>
    <property type="match status" value="1"/>
</dbReference>
<reference evidence="9 10" key="1">
    <citation type="journal article" date="2016" name="Genome Biol. Evol.">
        <title>Gene Family Evolution Reflects Adaptation to Soil Environmental Stressors in the Genome of the Collembolan Orchesella cincta.</title>
        <authorList>
            <person name="Faddeeva-Vakhrusheva A."/>
            <person name="Derks M.F."/>
            <person name="Anvar S.Y."/>
            <person name="Agamennone V."/>
            <person name="Suring W."/>
            <person name="Smit S."/>
            <person name="van Straalen N.M."/>
            <person name="Roelofs D."/>
        </authorList>
    </citation>
    <scope>NUCLEOTIDE SEQUENCE [LARGE SCALE GENOMIC DNA]</scope>
    <source>
        <tissue evidence="9">Mixed pool</tissue>
    </source>
</reference>
<dbReference type="PANTHER" id="PTHR23110:SF109">
    <property type="entry name" value="FI07618P-RELATED"/>
    <property type="match status" value="1"/>
</dbReference>
<dbReference type="GO" id="GO:0003677">
    <property type="term" value="F:DNA binding"/>
    <property type="evidence" value="ECO:0007669"/>
    <property type="project" value="InterPro"/>
</dbReference>
<dbReference type="PROSITE" id="PS50097">
    <property type="entry name" value="BTB"/>
    <property type="match status" value="1"/>
</dbReference>
<feature type="domain" description="BTB" evidence="7">
    <location>
        <begin position="190"/>
        <end position="256"/>
    </location>
</feature>
<sequence>MDANMGDGMGIGSETNVSTNNKQNHVDHNIYGLTDSTSPTAGNFGMASAVSAIRGRSKVWNEFTVTPDGKKVTCRLCGDCLAYSNSHSTSSMLKHLKRKHNLDLYPPVNEDESGNPLNTERFNRTSPSAADKRNRPKPKKHIPKDAEEIDTSVQHGPLLFKDPCVRMKWTDHSDTFLRTFSSLYSDESYTDVTLVAEKHYFKAHRVILSSASEFFDETFKMTPAGQHPIIFVKDVKAMDLRILLDFIYKGEVSIPPSLIPGLVKVGSDLRVRGLSDFVWNEQLANNIFQPQPQSSQTTPNG</sequence>
<dbReference type="SMART" id="SM00225">
    <property type="entry name" value="BTB"/>
    <property type="match status" value="1"/>
</dbReference>
<dbReference type="GO" id="GO:0005634">
    <property type="term" value="C:nucleus"/>
    <property type="evidence" value="ECO:0007669"/>
    <property type="project" value="TreeGrafter"/>
</dbReference>
<dbReference type="PANTHER" id="PTHR23110">
    <property type="entry name" value="BTB DOMAIN TRANSCRIPTION FACTOR"/>
    <property type="match status" value="1"/>
</dbReference>
<accession>A0A1D2MZR6</accession>
<dbReference type="Pfam" id="PF02892">
    <property type="entry name" value="zf-BED"/>
    <property type="match status" value="1"/>
</dbReference>
<dbReference type="Pfam" id="PF00651">
    <property type="entry name" value="BTB"/>
    <property type="match status" value="1"/>
</dbReference>
<comment type="caution">
    <text evidence="9">The sequence shown here is derived from an EMBL/GenBank/DDBJ whole genome shotgun (WGS) entry which is preliminary data.</text>
</comment>
<dbReference type="AlphaFoldDB" id="A0A1D2MZR6"/>
<dbReference type="GO" id="GO:0006357">
    <property type="term" value="P:regulation of transcription by RNA polymerase II"/>
    <property type="evidence" value="ECO:0007669"/>
    <property type="project" value="TreeGrafter"/>
</dbReference>
<dbReference type="Proteomes" id="UP000094527">
    <property type="component" value="Unassembled WGS sequence"/>
</dbReference>
<dbReference type="GO" id="GO:0008270">
    <property type="term" value="F:zinc ion binding"/>
    <property type="evidence" value="ECO:0007669"/>
    <property type="project" value="UniProtKB-KW"/>
</dbReference>
<dbReference type="PROSITE" id="PS50808">
    <property type="entry name" value="ZF_BED"/>
    <property type="match status" value="1"/>
</dbReference>